<dbReference type="AlphaFoldDB" id="A0AAV4PYN8"/>
<organism evidence="1 2">
    <name type="scientific">Caerostris darwini</name>
    <dbReference type="NCBI Taxonomy" id="1538125"/>
    <lineage>
        <taxon>Eukaryota</taxon>
        <taxon>Metazoa</taxon>
        <taxon>Ecdysozoa</taxon>
        <taxon>Arthropoda</taxon>
        <taxon>Chelicerata</taxon>
        <taxon>Arachnida</taxon>
        <taxon>Araneae</taxon>
        <taxon>Araneomorphae</taxon>
        <taxon>Entelegynae</taxon>
        <taxon>Araneoidea</taxon>
        <taxon>Araneidae</taxon>
        <taxon>Caerostris</taxon>
    </lineage>
</organism>
<dbReference type="EMBL" id="BPLQ01003552">
    <property type="protein sequence ID" value="GIY01257.1"/>
    <property type="molecule type" value="Genomic_DNA"/>
</dbReference>
<accession>A0AAV4PYN8</accession>
<sequence length="95" mass="10451">MCNNNGNMISRHFCLRQALHGGTSALGKPYIIPPLTGAKGVLALTSKKPKLLATVLEINLSLIIVVTRVFSKTTCNDLQLIDIFEIHQNRICHLV</sequence>
<gene>
    <name evidence="1" type="ORF">CDAR_213161</name>
</gene>
<reference evidence="1 2" key="1">
    <citation type="submission" date="2021-06" db="EMBL/GenBank/DDBJ databases">
        <title>Caerostris darwini draft genome.</title>
        <authorList>
            <person name="Kono N."/>
            <person name="Arakawa K."/>
        </authorList>
    </citation>
    <scope>NUCLEOTIDE SEQUENCE [LARGE SCALE GENOMIC DNA]</scope>
</reference>
<protein>
    <submittedName>
        <fullName evidence="1">Uncharacterized protein</fullName>
    </submittedName>
</protein>
<comment type="caution">
    <text evidence="1">The sequence shown here is derived from an EMBL/GenBank/DDBJ whole genome shotgun (WGS) entry which is preliminary data.</text>
</comment>
<keyword evidence="2" id="KW-1185">Reference proteome</keyword>
<dbReference type="Proteomes" id="UP001054837">
    <property type="component" value="Unassembled WGS sequence"/>
</dbReference>
<proteinExistence type="predicted"/>
<evidence type="ECO:0000313" key="1">
    <source>
        <dbReference type="EMBL" id="GIY01257.1"/>
    </source>
</evidence>
<name>A0AAV4PYN8_9ARAC</name>
<evidence type="ECO:0000313" key="2">
    <source>
        <dbReference type="Proteomes" id="UP001054837"/>
    </source>
</evidence>